<dbReference type="InterPro" id="IPR002885">
    <property type="entry name" value="PPR_rpt"/>
</dbReference>
<evidence type="ECO:0000256" key="1">
    <source>
        <dbReference type="ARBA" id="ARBA00007626"/>
    </source>
</evidence>
<dbReference type="AlphaFoldDB" id="A0ABD3HBX1"/>
<feature type="repeat" description="PPR" evidence="3">
    <location>
        <begin position="26"/>
        <end position="60"/>
    </location>
</feature>
<accession>A0ABD3HBX1</accession>
<reference evidence="4 5" key="1">
    <citation type="submission" date="2024-09" db="EMBL/GenBank/DDBJ databases">
        <title>Chromosome-scale assembly of Riccia sorocarpa.</title>
        <authorList>
            <person name="Paukszto L."/>
        </authorList>
    </citation>
    <scope>NUCLEOTIDE SEQUENCE [LARGE SCALE GENOMIC DNA]</scope>
    <source>
        <strain evidence="4">LP-2024</strain>
        <tissue evidence="4">Aerial parts of the thallus</tissue>
    </source>
</reference>
<dbReference type="Gene3D" id="1.25.40.10">
    <property type="entry name" value="Tetratricopeptide repeat domain"/>
    <property type="match status" value="1"/>
</dbReference>
<name>A0ABD3HBX1_9MARC</name>
<evidence type="ECO:0008006" key="6">
    <source>
        <dbReference type="Google" id="ProtNLM"/>
    </source>
</evidence>
<dbReference type="Pfam" id="PF12854">
    <property type="entry name" value="PPR_1"/>
    <property type="match status" value="1"/>
</dbReference>
<gene>
    <name evidence="4" type="ORF">R1sor_013963</name>
</gene>
<sequence length="124" mass="14041">MCGKKNLTEKALQLYEQMKLSRRFPDTITFTVLIDGFGKAGLVKEAERIFTEMKTSKCQSVSKHLHCDGLHWSGQQSVAHNLKHAEERAGIGQRALLLQLYQKERLSAEADGLCEDMFKGGYEH</sequence>
<evidence type="ECO:0000256" key="3">
    <source>
        <dbReference type="PROSITE-ProRule" id="PRU00708"/>
    </source>
</evidence>
<dbReference type="Proteomes" id="UP001633002">
    <property type="component" value="Unassembled WGS sequence"/>
</dbReference>
<keyword evidence="5" id="KW-1185">Reference proteome</keyword>
<dbReference type="PANTHER" id="PTHR47447">
    <property type="entry name" value="OS03G0856100 PROTEIN"/>
    <property type="match status" value="1"/>
</dbReference>
<evidence type="ECO:0000256" key="2">
    <source>
        <dbReference type="ARBA" id="ARBA00022737"/>
    </source>
</evidence>
<dbReference type="EMBL" id="JBJQOH010000004">
    <property type="protein sequence ID" value="KAL3687654.1"/>
    <property type="molecule type" value="Genomic_DNA"/>
</dbReference>
<dbReference type="Pfam" id="PF01535">
    <property type="entry name" value="PPR"/>
    <property type="match status" value="1"/>
</dbReference>
<comment type="similarity">
    <text evidence="1">Belongs to the PPR family. P subfamily.</text>
</comment>
<protein>
    <recommendedName>
        <fullName evidence="6">Pentatricopeptide repeat-containing protein</fullName>
    </recommendedName>
</protein>
<organism evidence="4 5">
    <name type="scientific">Riccia sorocarpa</name>
    <dbReference type="NCBI Taxonomy" id="122646"/>
    <lineage>
        <taxon>Eukaryota</taxon>
        <taxon>Viridiplantae</taxon>
        <taxon>Streptophyta</taxon>
        <taxon>Embryophyta</taxon>
        <taxon>Marchantiophyta</taxon>
        <taxon>Marchantiopsida</taxon>
        <taxon>Marchantiidae</taxon>
        <taxon>Marchantiales</taxon>
        <taxon>Ricciaceae</taxon>
        <taxon>Riccia</taxon>
    </lineage>
</organism>
<dbReference type="InterPro" id="IPR011990">
    <property type="entry name" value="TPR-like_helical_dom_sf"/>
</dbReference>
<keyword evidence="2" id="KW-0677">Repeat</keyword>
<dbReference type="PANTHER" id="PTHR47447:SF26">
    <property type="entry name" value="CHLOROPLAST RNA SPLICING4"/>
    <property type="match status" value="1"/>
</dbReference>
<dbReference type="NCBIfam" id="TIGR00756">
    <property type="entry name" value="PPR"/>
    <property type="match status" value="1"/>
</dbReference>
<dbReference type="PROSITE" id="PS51375">
    <property type="entry name" value="PPR"/>
    <property type="match status" value="1"/>
</dbReference>
<evidence type="ECO:0000313" key="4">
    <source>
        <dbReference type="EMBL" id="KAL3687654.1"/>
    </source>
</evidence>
<proteinExistence type="inferred from homology"/>
<comment type="caution">
    <text evidence="4">The sequence shown here is derived from an EMBL/GenBank/DDBJ whole genome shotgun (WGS) entry which is preliminary data.</text>
</comment>
<evidence type="ECO:0000313" key="5">
    <source>
        <dbReference type="Proteomes" id="UP001633002"/>
    </source>
</evidence>